<protein>
    <submittedName>
        <fullName evidence="2">Uncharacterized protein</fullName>
    </submittedName>
</protein>
<evidence type="ECO:0000313" key="3">
    <source>
        <dbReference type="Proteomes" id="UP001055439"/>
    </source>
</evidence>
<evidence type="ECO:0000256" key="1">
    <source>
        <dbReference type="SAM" id="Phobius"/>
    </source>
</evidence>
<accession>A0A9E7EAZ7</accession>
<keyword evidence="1" id="KW-1133">Transmembrane helix</keyword>
<evidence type="ECO:0000313" key="2">
    <source>
        <dbReference type="EMBL" id="URD73854.1"/>
    </source>
</evidence>
<sequence length="124" mass="13951">MVVHINSNVLFNNFALFFKPEAICIAFFADLEGFQKGGALVRKLQIVVYSWTLVIMTKVSRLAHFCIIMFKFFILACCASKFTIWFHASVIPTDDLNCRLDPFMVLVDAAAAVPVTDHDSSNIQ</sequence>
<dbReference type="Proteomes" id="UP001055439">
    <property type="component" value="Chromosome 1"/>
</dbReference>
<gene>
    <name evidence="2" type="ORF">MUK42_34341</name>
</gene>
<keyword evidence="1" id="KW-0812">Transmembrane</keyword>
<keyword evidence="1" id="KW-0472">Membrane</keyword>
<proteinExistence type="predicted"/>
<name>A0A9E7EAZ7_9LILI</name>
<organism evidence="2 3">
    <name type="scientific">Musa troglodytarum</name>
    <name type="common">fe'i banana</name>
    <dbReference type="NCBI Taxonomy" id="320322"/>
    <lineage>
        <taxon>Eukaryota</taxon>
        <taxon>Viridiplantae</taxon>
        <taxon>Streptophyta</taxon>
        <taxon>Embryophyta</taxon>
        <taxon>Tracheophyta</taxon>
        <taxon>Spermatophyta</taxon>
        <taxon>Magnoliopsida</taxon>
        <taxon>Liliopsida</taxon>
        <taxon>Zingiberales</taxon>
        <taxon>Musaceae</taxon>
        <taxon>Musa</taxon>
    </lineage>
</organism>
<reference evidence="2" key="1">
    <citation type="submission" date="2022-05" db="EMBL/GenBank/DDBJ databases">
        <title>The Musa troglodytarum L. genome provides insights into the mechanism of non-climacteric behaviour and enrichment of carotenoids.</title>
        <authorList>
            <person name="Wang J."/>
        </authorList>
    </citation>
    <scope>NUCLEOTIDE SEQUENCE</scope>
    <source>
        <tissue evidence="2">Leaf</tissue>
    </source>
</reference>
<feature type="transmembrane region" description="Helical" evidence="1">
    <location>
        <begin position="62"/>
        <end position="86"/>
    </location>
</feature>
<dbReference type="AlphaFoldDB" id="A0A9E7EAZ7"/>
<keyword evidence="3" id="KW-1185">Reference proteome</keyword>
<dbReference type="EMBL" id="CP097502">
    <property type="protein sequence ID" value="URD73854.1"/>
    <property type="molecule type" value="Genomic_DNA"/>
</dbReference>